<dbReference type="Proteomes" id="UP000192276">
    <property type="component" value="Unassembled WGS sequence"/>
</dbReference>
<reference evidence="2" key="1">
    <citation type="submission" date="2016-04" db="EMBL/GenBank/DDBJ databases">
        <authorList>
            <person name="Chen L."/>
            <person name="Zhuang W."/>
            <person name="Wang G."/>
        </authorList>
    </citation>
    <scope>NUCLEOTIDE SEQUENCE [LARGE SCALE GENOMIC DNA]</scope>
    <source>
        <strain evidence="2">208</strain>
    </source>
</reference>
<sequence>MSTFLDLQNGWYNGFTQAMGQNVNAFQIIEPAPPIASGAAANSTLWAYYNNIPPLSLTQQFMASGGNQFYSNYRELMSALVPSRNIDVQGDIGADNFKRWQRYVQNLATFPSMNQIPTLFRNWAMINAPKVANIGSSDYAAILLDPIATAQNELTLIYTDVNGLPVPFNWSLNYDDMTNQLKGANSRNISFDSNSMDTNVSTAWTKGSNAGFFGLWGGSTTTSSISEQFAASHVTVNATFTNVLVFANTPGLWYNSGAMGLAFANKTGNPWSPQSSINWENTFGGNGNLQRFAANLIIAAGMTVTVKSDAVYSTLDQQTITSSGHSGFWPFYSGSSGSSVTNTATFDQQGHMTITTTSIAGVPVVLGANILSVSQFVGHSAAPAAAMFSAAKSFKAEKLALADEMA</sequence>
<name>A0A1V9GDF2_9BACT</name>
<gene>
    <name evidence="1" type="ORF">A4R26_02055</name>
</gene>
<comment type="caution">
    <text evidence="1">The sequence shown here is derived from an EMBL/GenBank/DDBJ whole genome shotgun (WGS) entry which is preliminary data.</text>
</comment>
<accession>A0A1V9GDF2</accession>
<protein>
    <submittedName>
        <fullName evidence="1">Uncharacterized protein</fullName>
    </submittedName>
</protein>
<keyword evidence="2" id="KW-1185">Reference proteome</keyword>
<dbReference type="OrthoDB" id="1373715at2"/>
<evidence type="ECO:0000313" key="2">
    <source>
        <dbReference type="Proteomes" id="UP000192276"/>
    </source>
</evidence>
<dbReference type="RefSeq" id="WP_081159265.1">
    <property type="nucleotide sequence ID" value="NZ_LWBP01000001.1"/>
</dbReference>
<evidence type="ECO:0000313" key="1">
    <source>
        <dbReference type="EMBL" id="OQP68604.1"/>
    </source>
</evidence>
<dbReference type="EMBL" id="LWBP01000001">
    <property type="protein sequence ID" value="OQP68604.1"/>
    <property type="molecule type" value="Genomic_DNA"/>
</dbReference>
<dbReference type="AlphaFoldDB" id="A0A1V9GDF2"/>
<proteinExistence type="predicted"/>
<organism evidence="1 2">
    <name type="scientific">Niastella populi</name>
    <dbReference type="NCBI Taxonomy" id="550983"/>
    <lineage>
        <taxon>Bacteria</taxon>
        <taxon>Pseudomonadati</taxon>
        <taxon>Bacteroidota</taxon>
        <taxon>Chitinophagia</taxon>
        <taxon>Chitinophagales</taxon>
        <taxon>Chitinophagaceae</taxon>
        <taxon>Niastella</taxon>
    </lineage>
</organism>